<dbReference type="AlphaFoldDB" id="A0A7W7NTK3"/>
<organism evidence="1 2">
    <name type="scientific">Sphingomonas kyeonggiensis</name>
    <dbReference type="NCBI Taxonomy" id="1268553"/>
    <lineage>
        <taxon>Bacteria</taxon>
        <taxon>Pseudomonadati</taxon>
        <taxon>Pseudomonadota</taxon>
        <taxon>Alphaproteobacteria</taxon>
        <taxon>Sphingomonadales</taxon>
        <taxon>Sphingomonadaceae</taxon>
        <taxon>Sphingomonas</taxon>
    </lineage>
</organism>
<accession>A0A7W7NTK3</accession>
<gene>
    <name evidence="1" type="ORF">HNP52_003154</name>
</gene>
<dbReference type="Proteomes" id="UP000575241">
    <property type="component" value="Unassembled WGS sequence"/>
</dbReference>
<reference evidence="1 2" key="1">
    <citation type="submission" date="2020-08" db="EMBL/GenBank/DDBJ databases">
        <title>Functional genomics of gut bacteria from endangered species of beetles.</title>
        <authorList>
            <person name="Carlos-Shanley C."/>
        </authorList>
    </citation>
    <scope>NUCLEOTIDE SEQUENCE [LARGE SCALE GENOMIC DNA]</scope>
    <source>
        <strain evidence="1 2">S00224</strain>
    </source>
</reference>
<sequence length="81" mass="8293">MRKGAVIAVAILLLCLPRAPLGIDLRMDGAGGHAVLRLGVTSLRIAFDSGRACPKSNTCHAAADPRPEGAGLARHLRGLGA</sequence>
<dbReference type="EMBL" id="JACHLN010000003">
    <property type="protein sequence ID" value="MBB4840062.1"/>
    <property type="molecule type" value="Genomic_DNA"/>
</dbReference>
<evidence type="ECO:0000313" key="2">
    <source>
        <dbReference type="Proteomes" id="UP000575241"/>
    </source>
</evidence>
<proteinExistence type="predicted"/>
<comment type="caution">
    <text evidence="1">The sequence shown here is derived from an EMBL/GenBank/DDBJ whole genome shotgun (WGS) entry which is preliminary data.</text>
</comment>
<name>A0A7W7NTK3_9SPHN</name>
<keyword evidence="2" id="KW-1185">Reference proteome</keyword>
<dbReference type="RefSeq" id="WP_184168569.1">
    <property type="nucleotide sequence ID" value="NZ_JACHLN010000003.1"/>
</dbReference>
<evidence type="ECO:0000313" key="1">
    <source>
        <dbReference type="EMBL" id="MBB4840062.1"/>
    </source>
</evidence>
<protein>
    <submittedName>
        <fullName evidence="1">Uncharacterized protein</fullName>
    </submittedName>
</protein>